<protein>
    <recommendedName>
        <fullName evidence="4">Acyltransferase</fullName>
    </recommendedName>
</protein>
<gene>
    <name evidence="2" type="ORF">JCM16776_1622</name>
</gene>
<evidence type="ECO:0000256" key="1">
    <source>
        <dbReference type="SAM" id="MobiDB-lite"/>
    </source>
</evidence>
<keyword evidence="3" id="KW-1185">Reference proteome</keyword>
<dbReference type="Proteomes" id="UP000322617">
    <property type="component" value="Chromosome"/>
</dbReference>
<feature type="compositionally biased region" description="Low complexity" evidence="1">
    <location>
        <begin position="198"/>
        <end position="207"/>
    </location>
</feature>
<dbReference type="Gene3D" id="3.40.50.1110">
    <property type="entry name" value="SGNH hydrolase"/>
    <property type="match status" value="1"/>
</dbReference>
<evidence type="ECO:0008006" key="4">
    <source>
        <dbReference type="Google" id="ProtNLM"/>
    </source>
</evidence>
<sequence>MKKILFMLVVLIFGSGIIIAGEVPEDIVFVGDSIMDSSKQYIAPNFKNPYFDTKISRQFSTLPGIVTKLVENGKLKTILVVHLGTNGKFTDNDFDYVMKMANGKDVFFMNTAHKDPWEQEVNKKLKEKVAQYPNAYLIDWYSYAKGKNQYFYKDRTHPNDKGQRYYADFLTNEIKKHYLEENKAEENKNIKNDDTLKNNSSNSQNNDENSKKIIDLKNLKKDTEQNY</sequence>
<feature type="compositionally biased region" description="Basic and acidic residues" evidence="1">
    <location>
        <begin position="208"/>
        <end position="227"/>
    </location>
</feature>
<reference evidence="2 3" key="1">
    <citation type="submission" date="2019-07" db="EMBL/GenBank/DDBJ databases">
        <title>Complete Genome Sequence of Leptotrichia shahii Strain JCM 16776.</title>
        <authorList>
            <person name="Watanabe S."/>
            <person name="Cui L."/>
        </authorList>
    </citation>
    <scope>NUCLEOTIDE SEQUENCE [LARGE SCALE GENOMIC DNA]</scope>
    <source>
        <strain evidence="2 3">JCM16776</strain>
    </source>
</reference>
<dbReference type="AlphaFoldDB" id="A0A510JSG2"/>
<dbReference type="EMBL" id="AP019827">
    <property type="protein sequence ID" value="BBM41395.1"/>
    <property type="molecule type" value="Genomic_DNA"/>
</dbReference>
<feature type="region of interest" description="Disordered" evidence="1">
    <location>
        <begin position="185"/>
        <end position="227"/>
    </location>
</feature>
<dbReference type="KEGG" id="lsz:JCM16776_1622"/>
<feature type="compositionally biased region" description="Basic and acidic residues" evidence="1">
    <location>
        <begin position="185"/>
        <end position="196"/>
    </location>
</feature>
<dbReference type="InterPro" id="IPR036514">
    <property type="entry name" value="SGNH_hydro_sf"/>
</dbReference>
<dbReference type="STRING" id="1122172.GCA_000373045_00951"/>
<organism evidence="2 3">
    <name type="scientific">Leptotrichia shahii</name>
    <dbReference type="NCBI Taxonomy" id="157691"/>
    <lineage>
        <taxon>Bacteria</taxon>
        <taxon>Fusobacteriati</taxon>
        <taxon>Fusobacteriota</taxon>
        <taxon>Fusobacteriia</taxon>
        <taxon>Fusobacteriales</taxon>
        <taxon>Leptotrichiaceae</taxon>
        <taxon>Leptotrichia</taxon>
    </lineage>
</organism>
<dbReference type="SUPFAM" id="SSF52266">
    <property type="entry name" value="SGNH hydrolase"/>
    <property type="match status" value="1"/>
</dbReference>
<dbReference type="RefSeq" id="WP_018450572.1">
    <property type="nucleotide sequence ID" value="NZ_AP019827.1"/>
</dbReference>
<name>A0A510JSG2_9FUSO</name>
<evidence type="ECO:0000313" key="2">
    <source>
        <dbReference type="EMBL" id="BBM41395.1"/>
    </source>
</evidence>
<evidence type="ECO:0000313" key="3">
    <source>
        <dbReference type="Proteomes" id="UP000322617"/>
    </source>
</evidence>
<accession>A0A510JSG2</accession>
<dbReference type="OrthoDB" id="9796461at2"/>
<proteinExistence type="predicted"/>